<keyword evidence="4" id="KW-0808">Transferase</keyword>
<dbReference type="GO" id="GO:0016020">
    <property type="term" value="C:membrane"/>
    <property type="evidence" value="ECO:0007669"/>
    <property type="project" value="InterPro"/>
</dbReference>
<evidence type="ECO:0000256" key="8">
    <source>
        <dbReference type="ARBA" id="ARBA00023012"/>
    </source>
</evidence>
<dbReference type="PANTHER" id="PTHR24421:SF10">
    <property type="entry name" value="NITRATE_NITRITE SENSOR PROTEIN NARQ"/>
    <property type="match status" value="1"/>
</dbReference>
<feature type="transmembrane region" description="Helical" evidence="10">
    <location>
        <begin position="133"/>
        <end position="156"/>
    </location>
</feature>
<accession>A0A853BPC8</accession>
<dbReference type="InterPro" id="IPR036890">
    <property type="entry name" value="HATPase_C_sf"/>
</dbReference>
<evidence type="ECO:0000256" key="9">
    <source>
        <dbReference type="SAM" id="MobiDB-lite"/>
    </source>
</evidence>
<feature type="transmembrane region" description="Helical" evidence="10">
    <location>
        <begin position="20"/>
        <end position="40"/>
    </location>
</feature>
<dbReference type="InterPro" id="IPR050482">
    <property type="entry name" value="Sensor_HK_TwoCompSys"/>
</dbReference>
<evidence type="ECO:0000256" key="3">
    <source>
        <dbReference type="ARBA" id="ARBA00022553"/>
    </source>
</evidence>
<keyword evidence="10" id="KW-0812">Transmembrane</keyword>
<comment type="catalytic activity">
    <reaction evidence="1">
        <text>ATP + protein L-histidine = ADP + protein N-phospho-L-histidine.</text>
        <dbReference type="EC" id="2.7.13.3"/>
    </reaction>
</comment>
<feature type="region of interest" description="Disordered" evidence="9">
    <location>
        <begin position="340"/>
        <end position="362"/>
    </location>
</feature>
<gene>
    <name evidence="12" type="ORF">HNR12_002783</name>
</gene>
<keyword evidence="7" id="KW-0067">ATP-binding</keyword>
<evidence type="ECO:0000313" key="13">
    <source>
        <dbReference type="Proteomes" id="UP000575985"/>
    </source>
</evidence>
<comment type="caution">
    <text evidence="12">The sequence shown here is derived from an EMBL/GenBank/DDBJ whole genome shotgun (WGS) entry which is preliminary data.</text>
</comment>
<evidence type="ECO:0000256" key="4">
    <source>
        <dbReference type="ARBA" id="ARBA00022679"/>
    </source>
</evidence>
<feature type="transmembrane region" description="Helical" evidence="10">
    <location>
        <begin position="52"/>
        <end position="71"/>
    </location>
</feature>
<evidence type="ECO:0000256" key="5">
    <source>
        <dbReference type="ARBA" id="ARBA00022741"/>
    </source>
</evidence>
<reference evidence="12 13" key="1">
    <citation type="submission" date="2020-07" db="EMBL/GenBank/DDBJ databases">
        <title>Sequencing the genomes of 1000 actinobacteria strains.</title>
        <authorList>
            <person name="Klenk H.-P."/>
        </authorList>
    </citation>
    <scope>NUCLEOTIDE SEQUENCE [LARGE SCALE GENOMIC DNA]</scope>
    <source>
        <strain evidence="12 13">DSM 45927</strain>
    </source>
</reference>
<organism evidence="12 13">
    <name type="scientific">Streptomonospora nanhaiensis</name>
    <dbReference type="NCBI Taxonomy" id="1323731"/>
    <lineage>
        <taxon>Bacteria</taxon>
        <taxon>Bacillati</taxon>
        <taxon>Actinomycetota</taxon>
        <taxon>Actinomycetes</taxon>
        <taxon>Streptosporangiales</taxon>
        <taxon>Nocardiopsidaceae</taxon>
        <taxon>Streptomonospora</taxon>
    </lineage>
</organism>
<dbReference type="PANTHER" id="PTHR24421">
    <property type="entry name" value="NITRATE/NITRITE SENSOR PROTEIN NARX-RELATED"/>
    <property type="match status" value="1"/>
</dbReference>
<keyword evidence="10" id="KW-1133">Transmembrane helix</keyword>
<evidence type="ECO:0000256" key="7">
    <source>
        <dbReference type="ARBA" id="ARBA00022840"/>
    </source>
</evidence>
<evidence type="ECO:0000259" key="11">
    <source>
        <dbReference type="Pfam" id="PF07730"/>
    </source>
</evidence>
<feature type="domain" description="Signal transduction histidine kinase subgroup 3 dimerisation and phosphoacceptor" evidence="11">
    <location>
        <begin position="188"/>
        <end position="253"/>
    </location>
</feature>
<keyword evidence="3" id="KW-0597">Phosphoprotein</keyword>
<keyword evidence="5" id="KW-0547">Nucleotide-binding</keyword>
<dbReference type="Gene3D" id="3.30.565.10">
    <property type="entry name" value="Histidine kinase-like ATPase, C-terminal domain"/>
    <property type="match status" value="1"/>
</dbReference>
<dbReference type="GO" id="GO:0005524">
    <property type="term" value="F:ATP binding"/>
    <property type="evidence" value="ECO:0007669"/>
    <property type="project" value="UniProtKB-KW"/>
</dbReference>
<evidence type="ECO:0000256" key="2">
    <source>
        <dbReference type="ARBA" id="ARBA00012438"/>
    </source>
</evidence>
<dbReference type="GO" id="GO:0046983">
    <property type="term" value="F:protein dimerization activity"/>
    <property type="evidence" value="ECO:0007669"/>
    <property type="project" value="InterPro"/>
</dbReference>
<dbReference type="AlphaFoldDB" id="A0A853BPC8"/>
<name>A0A853BPC8_9ACTN</name>
<dbReference type="InterPro" id="IPR011712">
    <property type="entry name" value="Sig_transdc_His_kin_sub3_dim/P"/>
</dbReference>
<dbReference type="SUPFAM" id="SSF55874">
    <property type="entry name" value="ATPase domain of HSP90 chaperone/DNA topoisomerase II/histidine kinase"/>
    <property type="match status" value="1"/>
</dbReference>
<sequence>MKTEVSVLPAGEGGAPWRPTPLAAAAVAAAVLPLIAATVWQRLVDGPPGAYPALDIAVGVLAWAGAPVALWRPVPAALALTALALLSPAATPAATLAVLLVAQRHRLPVAAAVAAAGLAAHAVQGFVQPSGGISYGWWLLLIAAGYGAMVGWGALLRAHRALVESLRERARRAEAEQGRRVAEARMAERTRLAREMHDVLAHRLTLLATYAGALEYRPDSSPERLAHAAGVVREGVHQALEELREVIVLLRADEGAPGDDLDGPEGLRPPPAALSGLVAESRAAGTEVDYREEAAGLDRLPPGTARALYRVVQEGLTNARRHAPGRPVAVAVRGRPGDGLTASVANPLPPPGGAPSGASGTGTGLVGLTERVHLAGGRLDHGAAAGEFRLRAWLPWPP</sequence>
<dbReference type="Proteomes" id="UP000575985">
    <property type="component" value="Unassembled WGS sequence"/>
</dbReference>
<dbReference type="EC" id="2.7.13.3" evidence="2"/>
<evidence type="ECO:0000313" key="12">
    <source>
        <dbReference type="EMBL" id="NYI96506.1"/>
    </source>
</evidence>
<dbReference type="EMBL" id="JACCFO010000001">
    <property type="protein sequence ID" value="NYI96506.1"/>
    <property type="molecule type" value="Genomic_DNA"/>
</dbReference>
<feature type="transmembrane region" description="Helical" evidence="10">
    <location>
        <begin position="109"/>
        <end position="127"/>
    </location>
</feature>
<evidence type="ECO:0000256" key="1">
    <source>
        <dbReference type="ARBA" id="ARBA00000085"/>
    </source>
</evidence>
<feature type="transmembrane region" description="Helical" evidence="10">
    <location>
        <begin position="77"/>
        <end position="102"/>
    </location>
</feature>
<keyword evidence="8" id="KW-0902">Two-component regulatory system</keyword>
<dbReference type="Pfam" id="PF07730">
    <property type="entry name" value="HisKA_3"/>
    <property type="match status" value="1"/>
</dbReference>
<dbReference type="GO" id="GO:0000155">
    <property type="term" value="F:phosphorelay sensor kinase activity"/>
    <property type="evidence" value="ECO:0007669"/>
    <property type="project" value="InterPro"/>
</dbReference>
<protein>
    <recommendedName>
        <fullName evidence="2">histidine kinase</fullName>
        <ecNumber evidence="2">2.7.13.3</ecNumber>
    </recommendedName>
</protein>
<evidence type="ECO:0000256" key="10">
    <source>
        <dbReference type="SAM" id="Phobius"/>
    </source>
</evidence>
<keyword evidence="10" id="KW-0472">Membrane</keyword>
<proteinExistence type="predicted"/>
<dbReference type="Gene3D" id="1.20.5.1930">
    <property type="match status" value="1"/>
</dbReference>
<dbReference type="RefSeq" id="WP_179767857.1">
    <property type="nucleotide sequence ID" value="NZ_JACCFO010000001.1"/>
</dbReference>
<keyword evidence="13" id="KW-1185">Reference proteome</keyword>
<evidence type="ECO:0000256" key="6">
    <source>
        <dbReference type="ARBA" id="ARBA00022777"/>
    </source>
</evidence>
<dbReference type="CDD" id="cd16917">
    <property type="entry name" value="HATPase_UhpB-NarQ-NarX-like"/>
    <property type="match status" value="1"/>
</dbReference>
<keyword evidence="6 12" id="KW-0418">Kinase</keyword>